<dbReference type="AlphaFoldDB" id="A0A6G0T4L2"/>
<evidence type="ECO:0000256" key="4">
    <source>
        <dbReference type="ARBA" id="ARBA00022833"/>
    </source>
</evidence>
<gene>
    <name evidence="8" type="ORF">AGLY_014063</name>
</gene>
<keyword evidence="4" id="KW-0862">Zinc</keyword>
<protein>
    <recommendedName>
        <fullName evidence="7">THAP-type domain-containing protein</fullName>
    </recommendedName>
</protein>
<comment type="cofactor">
    <cofactor evidence="1">
        <name>a divalent metal cation</name>
        <dbReference type="ChEBI" id="CHEBI:60240"/>
    </cofactor>
</comment>
<dbReference type="EMBL" id="VYZN01000058">
    <property type="protein sequence ID" value="KAE9525837.1"/>
    <property type="molecule type" value="Genomic_DNA"/>
</dbReference>
<dbReference type="Proteomes" id="UP000475862">
    <property type="component" value="Unassembled WGS sequence"/>
</dbReference>
<keyword evidence="3 6" id="KW-0863">Zinc-finger</keyword>
<dbReference type="InterPro" id="IPR027806">
    <property type="entry name" value="HARBI1_dom"/>
</dbReference>
<accession>A0A6G0T4L2</accession>
<evidence type="ECO:0000256" key="2">
    <source>
        <dbReference type="ARBA" id="ARBA00022723"/>
    </source>
</evidence>
<evidence type="ECO:0000256" key="3">
    <source>
        <dbReference type="ARBA" id="ARBA00022771"/>
    </source>
</evidence>
<dbReference type="OrthoDB" id="7695469at2759"/>
<dbReference type="PANTHER" id="PTHR23080:SF143">
    <property type="entry name" value="SI:DKEY-56D12.4"/>
    <property type="match status" value="1"/>
</dbReference>
<dbReference type="InterPro" id="IPR006612">
    <property type="entry name" value="THAP_Znf"/>
</dbReference>
<comment type="caution">
    <text evidence="8">The sequence shown here is derived from an EMBL/GenBank/DDBJ whole genome shotgun (WGS) entry which is preliminary data.</text>
</comment>
<dbReference type="GO" id="GO:0008270">
    <property type="term" value="F:zinc ion binding"/>
    <property type="evidence" value="ECO:0007669"/>
    <property type="project" value="UniProtKB-KW"/>
</dbReference>
<dbReference type="SUPFAM" id="SSF57716">
    <property type="entry name" value="Glucocorticoid receptor-like (DNA-binding domain)"/>
    <property type="match status" value="1"/>
</dbReference>
<evidence type="ECO:0000259" key="7">
    <source>
        <dbReference type="PROSITE" id="PS50950"/>
    </source>
</evidence>
<evidence type="ECO:0000256" key="5">
    <source>
        <dbReference type="ARBA" id="ARBA00023125"/>
    </source>
</evidence>
<evidence type="ECO:0000313" key="9">
    <source>
        <dbReference type="Proteomes" id="UP000475862"/>
    </source>
</evidence>
<keyword evidence="5 6" id="KW-0238">DNA-binding</keyword>
<dbReference type="Pfam" id="PF13359">
    <property type="entry name" value="DDE_Tnp_4"/>
    <property type="match status" value="1"/>
</dbReference>
<dbReference type="PROSITE" id="PS50950">
    <property type="entry name" value="ZF_THAP"/>
    <property type="match status" value="1"/>
</dbReference>
<dbReference type="GO" id="GO:0003677">
    <property type="term" value="F:DNA binding"/>
    <property type="evidence" value="ECO:0007669"/>
    <property type="project" value="UniProtKB-UniRule"/>
</dbReference>
<dbReference type="PANTHER" id="PTHR23080">
    <property type="entry name" value="THAP DOMAIN PROTEIN"/>
    <property type="match status" value="1"/>
</dbReference>
<organism evidence="8 9">
    <name type="scientific">Aphis glycines</name>
    <name type="common">Soybean aphid</name>
    <dbReference type="NCBI Taxonomy" id="307491"/>
    <lineage>
        <taxon>Eukaryota</taxon>
        <taxon>Metazoa</taxon>
        <taxon>Ecdysozoa</taxon>
        <taxon>Arthropoda</taxon>
        <taxon>Hexapoda</taxon>
        <taxon>Insecta</taxon>
        <taxon>Pterygota</taxon>
        <taxon>Neoptera</taxon>
        <taxon>Paraneoptera</taxon>
        <taxon>Hemiptera</taxon>
        <taxon>Sternorrhyncha</taxon>
        <taxon>Aphidomorpha</taxon>
        <taxon>Aphidoidea</taxon>
        <taxon>Aphididae</taxon>
        <taxon>Aphidini</taxon>
        <taxon>Aphis</taxon>
        <taxon>Aphis</taxon>
    </lineage>
</organism>
<feature type="domain" description="THAP-type" evidence="7">
    <location>
        <begin position="1"/>
        <end position="79"/>
    </location>
</feature>
<proteinExistence type="predicted"/>
<keyword evidence="2" id="KW-0479">Metal-binding</keyword>
<evidence type="ECO:0000256" key="6">
    <source>
        <dbReference type="PROSITE-ProRule" id="PRU00309"/>
    </source>
</evidence>
<name>A0A6G0T4L2_APHGL</name>
<evidence type="ECO:0000313" key="8">
    <source>
        <dbReference type="EMBL" id="KAE9525837.1"/>
    </source>
</evidence>
<reference evidence="8 9" key="1">
    <citation type="submission" date="2019-08" db="EMBL/GenBank/DDBJ databases">
        <title>The genome of the soybean aphid Biotype 1, its phylome, world population structure and adaptation to the North American continent.</title>
        <authorList>
            <person name="Giordano R."/>
            <person name="Donthu R.K."/>
            <person name="Hernandez A.G."/>
            <person name="Wright C.L."/>
            <person name="Zimin A.V."/>
        </authorList>
    </citation>
    <scope>NUCLEOTIDE SEQUENCE [LARGE SCALE GENOMIC DNA]</scope>
    <source>
        <tissue evidence="8">Whole aphids</tissue>
    </source>
</reference>
<evidence type="ECO:0000256" key="1">
    <source>
        <dbReference type="ARBA" id="ARBA00001968"/>
    </source>
</evidence>
<sequence>MCCVVNCSNTYKTGLKLFNFPNRQHEKELKEKGVKSIKRMNIGGIPWIPTSNPVIRSDHFVGNRPIRHPNSPAYIPTIFPIAHKKQKVNSNQQDLRYKRFFSREAVSQSTSVEYIADANKCKSNKKVVKDQSCGPSSEQYSLCLSCEQFHGFESIKNENSLKDLTGSSYAVFNLLLNMLPDLLDKETISETLSYAFKKNHPNCRCIIDCTEIKVEQPPTVKQRVCMYSRYKSAYTIKCVVSITPNGAISFLSKCYGGRSSDTFITNDCGFLSKLEPGDQVLADKGFPRIKTNCEDNGSILTMPPILHNGRFSEEEVIETYSVASVRIHIERFFARLKTYSILNKIQIELLPYIDDIMHICCSLTNLQPPIIKQ</sequence>
<keyword evidence="9" id="KW-1185">Reference proteome</keyword>